<comment type="caution">
    <text evidence="1">The sequence shown here is derived from an EMBL/GenBank/DDBJ whole genome shotgun (WGS) entry which is preliminary data.</text>
</comment>
<evidence type="ECO:0000313" key="2">
    <source>
        <dbReference type="Proteomes" id="UP001165064"/>
    </source>
</evidence>
<evidence type="ECO:0000313" key="1">
    <source>
        <dbReference type="EMBL" id="GME92749.1"/>
    </source>
</evidence>
<reference evidence="1" key="1">
    <citation type="submission" date="2023-04" db="EMBL/GenBank/DDBJ databases">
        <title>Ambrosiozyma monospora NBRC 10751.</title>
        <authorList>
            <person name="Ichikawa N."/>
            <person name="Sato H."/>
            <person name="Tonouchi N."/>
        </authorList>
    </citation>
    <scope>NUCLEOTIDE SEQUENCE</scope>
    <source>
        <strain evidence="1">NBRC 10751</strain>
    </source>
</reference>
<protein>
    <submittedName>
        <fullName evidence="1">Unnamed protein product</fullName>
    </submittedName>
</protein>
<dbReference type="EMBL" id="BSXS01008512">
    <property type="protein sequence ID" value="GME92749.1"/>
    <property type="molecule type" value="Genomic_DNA"/>
</dbReference>
<name>A0ACB5TQB1_AMBMO</name>
<gene>
    <name evidence="1" type="ORF">Amon02_000915300</name>
</gene>
<accession>A0ACB5TQB1</accession>
<sequence length="337" mass="37147">MLSSTSSSLISRQLQLRSTTITTATTTASTIGKRNLSSFIKKGNNNNNISNGYRLTSMGHINGQRVSNGNVGLTNGLFALMGRNFRGNGRGSVSHYSTVAGSSSTSIPPSNEKSTANAAVDGERSTEKPVTEKDTKPIKKAGESGEAAPVEDAETLDEILEQQPDLGEKSDAKHTGVIKTEKRVESLFYFHHMLPYLSGRYDYTHKFFKFFHDDSEEALRKKVMEIASTPISKEEGANKKDKTSDSTDSTVTATPAATPIKPLDLFIDELIIVKRDGGCFVKFDVPTGMPVVEFNKQVMANVQAHAHESFFYRYILRPNCFPVKVPLYVVQTLWTYQ</sequence>
<organism evidence="1 2">
    <name type="scientific">Ambrosiozyma monospora</name>
    <name type="common">Yeast</name>
    <name type="synonym">Endomycopsis monosporus</name>
    <dbReference type="NCBI Taxonomy" id="43982"/>
    <lineage>
        <taxon>Eukaryota</taxon>
        <taxon>Fungi</taxon>
        <taxon>Dikarya</taxon>
        <taxon>Ascomycota</taxon>
        <taxon>Saccharomycotina</taxon>
        <taxon>Pichiomycetes</taxon>
        <taxon>Pichiales</taxon>
        <taxon>Pichiaceae</taxon>
        <taxon>Ambrosiozyma</taxon>
    </lineage>
</organism>
<dbReference type="Proteomes" id="UP001165064">
    <property type="component" value="Unassembled WGS sequence"/>
</dbReference>
<proteinExistence type="predicted"/>
<keyword evidence="2" id="KW-1185">Reference proteome</keyword>